<dbReference type="Pfam" id="PF14392">
    <property type="entry name" value="zf-CCHC_4"/>
    <property type="match status" value="1"/>
</dbReference>
<name>A0A9Q1Q846_9CARY</name>
<accession>A0A9Q1Q846</accession>
<comment type="caution">
    <text evidence="2">The sequence shown here is derived from an EMBL/GenBank/DDBJ whole genome shotgun (WGS) entry which is preliminary data.</text>
</comment>
<dbReference type="AlphaFoldDB" id="A0A9Q1Q846"/>
<dbReference type="PANTHER" id="PTHR31286">
    <property type="entry name" value="GLYCINE-RICH CELL WALL STRUCTURAL PROTEIN 1.8-LIKE"/>
    <property type="match status" value="1"/>
</dbReference>
<organism evidence="2 3">
    <name type="scientific">Carnegiea gigantea</name>
    <dbReference type="NCBI Taxonomy" id="171969"/>
    <lineage>
        <taxon>Eukaryota</taxon>
        <taxon>Viridiplantae</taxon>
        <taxon>Streptophyta</taxon>
        <taxon>Embryophyta</taxon>
        <taxon>Tracheophyta</taxon>
        <taxon>Spermatophyta</taxon>
        <taxon>Magnoliopsida</taxon>
        <taxon>eudicotyledons</taxon>
        <taxon>Gunneridae</taxon>
        <taxon>Pentapetalae</taxon>
        <taxon>Caryophyllales</taxon>
        <taxon>Cactineae</taxon>
        <taxon>Cactaceae</taxon>
        <taxon>Cactoideae</taxon>
        <taxon>Echinocereeae</taxon>
        <taxon>Carnegiea</taxon>
    </lineage>
</organism>
<dbReference type="EMBL" id="JAKOGI010000604">
    <property type="protein sequence ID" value="KAJ8432477.1"/>
    <property type="molecule type" value="Genomic_DNA"/>
</dbReference>
<evidence type="ECO:0000313" key="2">
    <source>
        <dbReference type="EMBL" id="KAJ8432477.1"/>
    </source>
</evidence>
<protein>
    <recommendedName>
        <fullName evidence="1">Zinc knuckle CX2CX4HX4C domain-containing protein</fullName>
    </recommendedName>
</protein>
<keyword evidence="3" id="KW-1185">Reference proteome</keyword>
<proteinExistence type="predicted"/>
<feature type="domain" description="Zinc knuckle CX2CX4HX4C" evidence="1">
    <location>
        <begin position="84"/>
        <end position="129"/>
    </location>
</feature>
<evidence type="ECO:0000313" key="3">
    <source>
        <dbReference type="Proteomes" id="UP001153076"/>
    </source>
</evidence>
<dbReference type="Proteomes" id="UP001153076">
    <property type="component" value="Unassembled WGS sequence"/>
</dbReference>
<gene>
    <name evidence="2" type="ORF">Cgig2_009503</name>
</gene>
<dbReference type="OrthoDB" id="1707487at2759"/>
<dbReference type="InterPro" id="IPR025836">
    <property type="entry name" value="Zn_knuckle_CX2CX4HX4C"/>
</dbReference>
<dbReference type="InterPro" id="IPR040256">
    <property type="entry name" value="At4g02000-like"/>
</dbReference>
<evidence type="ECO:0000259" key="1">
    <source>
        <dbReference type="Pfam" id="PF14392"/>
    </source>
</evidence>
<dbReference type="PANTHER" id="PTHR31286:SF167">
    <property type="entry name" value="OS09G0268800 PROTEIN"/>
    <property type="match status" value="1"/>
</dbReference>
<reference evidence="2" key="1">
    <citation type="submission" date="2022-04" db="EMBL/GenBank/DDBJ databases">
        <title>Carnegiea gigantea Genome sequencing and assembly v2.</title>
        <authorList>
            <person name="Copetti D."/>
            <person name="Sanderson M.J."/>
            <person name="Burquez A."/>
            <person name="Wojciechowski M.F."/>
        </authorList>
    </citation>
    <scope>NUCLEOTIDE SEQUENCE</scope>
    <source>
        <strain evidence="2">SGP5-SGP5p</strain>
        <tissue evidence="2">Aerial part</tissue>
    </source>
</reference>
<sequence>MAEELARDSQKLQLTEKEEEVLEFGDDQVENVDPQVALSQANNKKYMAAGTGYVLGDKLGRFLEVDQTDLFIPSKFMRVRADFDLPKPLQRVVTIKLSGNPTWIKIKYVKLPDFGYACGILGHACRRCSSFDPSVPDADLQYGRRIRASELRKRKKRQARKL</sequence>